<gene>
    <name evidence="1" type="ORF">AJ80_05397</name>
</gene>
<dbReference type="Proteomes" id="UP000224634">
    <property type="component" value="Unassembled WGS sequence"/>
</dbReference>
<organism evidence="1 2">
    <name type="scientific">Polytolypa hystricis (strain UAMH7299)</name>
    <dbReference type="NCBI Taxonomy" id="1447883"/>
    <lineage>
        <taxon>Eukaryota</taxon>
        <taxon>Fungi</taxon>
        <taxon>Dikarya</taxon>
        <taxon>Ascomycota</taxon>
        <taxon>Pezizomycotina</taxon>
        <taxon>Eurotiomycetes</taxon>
        <taxon>Eurotiomycetidae</taxon>
        <taxon>Onygenales</taxon>
        <taxon>Onygenales incertae sedis</taxon>
        <taxon>Polytolypa</taxon>
    </lineage>
</organism>
<evidence type="ECO:0000313" key="1">
    <source>
        <dbReference type="EMBL" id="PGH15866.1"/>
    </source>
</evidence>
<proteinExistence type="predicted"/>
<comment type="caution">
    <text evidence="1">The sequence shown here is derived from an EMBL/GenBank/DDBJ whole genome shotgun (WGS) entry which is preliminary data.</text>
</comment>
<name>A0A2B7Y2Z7_POLH7</name>
<evidence type="ECO:0000313" key="2">
    <source>
        <dbReference type="Proteomes" id="UP000224634"/>
    </source>
</evidence>
<dbReference type="EMBL" id="PDNA01000079">
    <property type="protein sequence ID" value="PGH15866.1"/>
    <property type="molecule type" value="Genomic_DNA"/>
</dbReference>
<dbReference type="OrthoDB" id="3643156at2759"/>
<keyword evidence="2" id="KW-1185">Reference proteome</keyword>
<sequence length="365" mass="40779">MSVDRLKSKMLQGLGLIYLRDMGNSTPHQATVSVKFRNGTILDVAKVEGSDVYRVAMRELVEDATRVRQGGNSSLPRLEYNQPERYFVHQAIPLSVQGGEQLADAMFGSQPDMNDPWVAAVGDMVSTLHERVKSAGISTHDTAVVSFPSASHAPSWAYWRRFHLTSARARIQSFLNHYLYTFQSVIGFHGINFYQGRVYETYAQVDSILVLDYSGTSLGITLLGPNWSNQEPTQAIIEHFDHGADSLQQYQEPKQYWSEIKSRIVDVLPPVTAGDKNIEKLILIGDHATDPDFLSLVDELFSGNDKVIPAEYKRSADDHIFFAARGAAAKARVGLRTGFEHCVVPEHCPEPERIPGVSENDGIWW</sequence>
<protein>
    <submittedName>
        <fullName evidence="1">Uncharacterized protein</fullName>
    </submittedName>
</protein>
<reference evidence="1 2" key="1">
    <citation type="submission" date="2017-10" db="EMBL/GenBank/DDBJ databases">
        <title>Comparative genomics in systemic dimorphic fungi from Ajellomycetaceae.</title>
        <authorList>
            <person name="Munoz J.F."/>
            <person name="Mcewen J.G."/>
            <person name="Clay O.K."/>
            <person name="Cuomo C.A."/>
        </authorList>
    </citation>
    <scope>NUCLEOTIDE SEQUENCE [LARGE SCALE GENOMIC DNA]</scope>
    <source>
        <strain evidence="1 2">UAMH7299</strain>
    </source>
</reference>
<accession>A0A2B7Y2Z7</accession>
<dbReference type="AlphaFoldDB" id="A0A2B7Y2Z7"/>